<reference evidence="6" key="1">
    <citation type="submission" date="2019-08" db="EMBL/GenBank/DDBJ databases">
        <authorList>
            <person name="Kucharzyk K."/>
            <person name="Murdoch R.W."/>
            <person name="Higgins S."/>
            <person name="Loffler F."/>
        </authorList>
    </citation>
    <scope>NUCLEOTIDE SEQUENCE</scope>
</reference>
<comment type="subcellular location">
    <subcellularLocation>
        <location evidence="1">Membrane</location>
        <topology evidence="1">Lipid-anchor</topology>
    </subcellularLocation>
</comment>
<keyword evidence="5 6" id="KW-0449">Lipoprotein</keyword>
<dbReference type="EMBL" id="VSSQ01000768">
    <property type="protein sequence ID" value="MPM01019.1"/>
    <property type="molecule type" value="Genomic_DNA"/>
</dbReference>
<dbReference type="CDD" id="cd13597">
    <property type="entry name" value="PBP2_lipoprotein_Tp32"/>
    <property type="match status" value="1"/>
</dbReference>
<dbReference type="PIRSF" id="PIRSF002854">
    <property type="entry name" value="MetQ"/>
    <property type="match status" value="1"/>
</dbReference>
<keyword evidence="2" id="KW-0732">Signal</keyword>
<dbReference type="Pfam" id="PF03180">
    <property type="entry name" value="Lipoprotein_9"/>
    <property type="match status" value="1"/>
</dbReference>
<comment type="caution">
    <text evidence="6">The sequence shown here is derived from an EMBL/GenBank/DDBJ whole genome shotgun (WGS) entry which is preliminary data.</text>
</comment>
<evidence type="ECO:0000256" key="4">
    <source>
        <dbReference type="ARBA" id="ARBA00023139"/>
    </source>
</evidence>
<dbReference type="PANTHER" id="PTHR30429:SF0">
    <property type="entry name" value="METHIONINE-BINDING LIPOPROTEIN METQ"/>
    <property type="match status" value="1"/>
</dbReference>
<evidence type="ECO:0000256" key="3">
    <source>
        <dbReference type="ARBA" id="ARBA00023136"/>
    </source>
</evidence>
<evidence type="ECO:0000256" key="1">
    <source>
        <dbReference type="ARBA" id="ARBA00004635"/>
    </source>
</evidence>
<dbReference type="PROSITE" id="PS51257">
    <property type="entry name" value="PROKAR_LIPOPROTEIN"/>
    <property type="match status" value="1"/>
</dbReference>
<evidence type="ECO:0000313" key="6">
    <source>
        <dbReference type="EMBL" id="MPM01019.1"/>
    </source>
</evidence>
<evidence type="ECO:0000256" key="2">
    <source>
        <dbReference type="ARBA" id="ARBA00022729"/>
    </source>
</evidence>
<protein>
    <submittedName>
        <fullName evidence="6">Membrane lipoprotein TpN32</fullName>
    </submittedName>
</protein>
<dbReference type="Gene3D" id="3.40.190.10">
    <property type="entry name" value="Periplasmic binding protein-like II"/>
    <property type="match status" value="2"/>
</dbReference>
<dbReference type="InterPro" id="IPR004872">
    <property type="entry name" value="Lipoprotein_NlpA"/>
</dbReference>
<keyword evidence="4" id="KW-0564">Palmitate</keyword>
<keyword evidence="3" id="KW-0472">Membrane</keyword>
<sequence>MKKKSILSILLTGTLAISLVGCGGAKTDNSTGSASSKDKTITIGVTPVPHKDIVEAIKPELEGKGYTVNIVEFTDYVTPNTSLEEGELDANYFQTIAYLDETNEGKGLHLTYTKGVHLEPLAVYSRKIKDLKELEDGATVAVPNDPSNEARALRVLENSGLIKLKDGELVTPKDIIENPKNLKFEELEAAQLPRVLDEVAIAVINGNYALEAGLSPAKDAVFVEDANSEASKKYHNVIAIKKGNENTQKIKDLTEALTSDTVKKYIEEKYSDGSVLPVF</sequence>
<organism evidence="6">
    <name type="scientific">bioreactor metagenome</name>
    <dbReference type="NCBI Taxonomy" id="1076179"/>
    <lineage>
        <taxon>unclassified sequences</taxon>
        <taxon>metagenomes</taxon>
        <taxon>ecological metagenomes</taxon>
    </lineage>
</organism>
<name>A0A644WBQ8_9ZZZZ</name>
<dbReference type="AlphaFoldDB" id="A0A644WBQ8"/>
<gene>
    <name evidence="6" type="ORF">SDC9_47256</name>
</gene>
<dbReference type="GO" id="GO:0016020">
    <property type="term" value="C:membrane"/>
    <property type="evidence" value="ECO:0007669"/>
    <property type="project" value="UniProtKB-SubCell"/>
</dbReference>
<dbReference type="PANTHER" id="PTHR30429">
    <property type="entry name" value="D-METHIONINE-BINDING LIPOPROTEIN METQ"/>
    <property type="match status" value="1"/>
</dbReference>
<evidence type="ECO:0000256" key="5">
    <source>
        <dbReference type="ARBA" id="ARBA00023288"/>
    </source>
</evidence>
<proteinExistence type="predicted"/>
<dbReference type="SUPFAM" id="SSF53850">
    <property type="entry name" value="Periplasmic binding protein-like II"/>
    <property type="match status" value="1"/>
</dbReference>
<accession>A0A644WBQ8</accession>